<reference evidence="1 2" key="1">
    <citation type="journal article" date="2019" name="Sci. Rep.">
        <title>Orb-weaving spider Araneus ventricosus genome elucidates the spidroin gene catalogue.</title>
        <authorList>
            <person name="Kono N."/>
            <person name="Nakamura H."/>
            <person name="Ohtoshi R."/>
            <person name="Moran D.A.P."/>
            <person name="Shinohara A."/>
            <person name="Yoshida Y."/>
            <person name="Fujiwara M."/>
            <person name="Mori M."/>
            <person name="Tomita M."/>
            <person name="Arakawa K."/>
        </authorList>
    </citation>
    <scope>NUCLEOTIDE SEQUENCE [LARGE SCALE GENOMIC DNA]</scope>
</reference>
<gene>
    <name evidence="1" type="ORF">AVEN_238790_1</name>
</gene>
<comment type="caution">
    <text evidence="1">The sequence shown here is derived from an EMBL/GenBank/DDBJ whole genome shotgun (WGS) entry which is preliminary data.</text>
</comment>
<accession>A0A4Y2ARE5</accession>
<name>A0A4Y2ARE5_ARAVE</name>
<dbReference type="EMBL" id="BGPR01081324">
    <property type="protein sequence ID" value="GBL82511.1"/>
    <property type="molecule type" value="Genomic_DNA"/>
</dbReference>
<proteinExistence type="predicted"/>
<protein>
    <submittedName>
        <fullName evidence="1">Uncharacterized protein</fullName>
    </submittedName>
</protein>
<dbReference type="Proteomes" id="UP000499080">
    <property type="component" value="Unassembled WGS sequence"/>
</dbReference>
<organism evidence="1 2">
    <name type="scientific">Araneus ventricosus</name>
    <name type="common">Orbweaver spider</name>
    <name type="synonym">Epeira ventricosa</name>
    <dbReference type="NCBI Taxonomy" id="182803"/>
    <lineage>
        <taxon>Eukaryota</taxon>
        <taxon>Metazoa</taxon>
        <taxon>Ecdysozoa</taxon>
        <taxon>Arthropoda</taxon>
        <taxon>Chelicerata</taxon>
        <taxon>Arachnida</taxon>
        <taxon>Araneae</taxon>
        <taxon>Araneomorphae</taxon>
        <taxon>Entelegynae</taxon>
        <taxon>Araneoidea</taxon>
        <taxon>Araneidae</taxon>
        <taxon>Araneus</taxon>
    </lineage>
</organism>
<evidence type="ECO:0000313" key="1">
    <source>
        <dbReference type="EMBL" id="GBL82511.1"/>
    </source>
</evidence>
<keyword evidence="2" id="KW-1185">Reference proteome</keyword>
<dbReference type="AlphaFoldDB" id="A0A4Y2ARE5"/>
<sequence length="225" mass="24871">MRYKFLASGITLVTTNTVHDSCPCCIRLKRIAHGQLTVVCFRGHEGDATRQKVCIALRQPVRQGVYSGTPSWVGFRTLTTEPNRGYQNSPQISVSWKANYVTVKVTPDWSKSSLLRFSVTIVCIIKQLEHIPRFPSSFLTGHVLQTFLVSVITLVTTNTAHYSCPCDIRFTGPFISSAQRQATTMLSGNQLFIKSAATSSAGDLKGFLQTLRVTLIEHSSSLGTR</sequence>
<evidence type="ECO:0000313" key="2">
    <source>
        <dbReference type="Proteomes" id="UP000499080"/>
    </source>
</evidence>